<proteinExistence type="predicted"/>
<dbReference type="EMBL" id="CM042882">
    <property type="protein sequence ID" value="KAI4380475.1"/>
    <property type="molecule type" value="Genomic_DNA"/>
</dbReference>
<dbReference type="Proteomes" id="UP001057402">
    <property type="component" value="Chromosome 3"/>
</dbReference>
<protein>
    <submittedName>
        <fullName evidence="1">Uncharacterized protein</fullName>
    </submittedName>
</protein>
<reference evidence="2" key="1">
    <citation type="journal article" date="2023" name="Front. Plant Sci.">
        <title>Chromosomal-level genome assembly of Melastoma candidum provides insights into trichome evolution.</title>
        <authorList>
            <person name="Zhong Y."/>
            <person name="Wu W."/>
            <person name="Sun C."/>
            <person name="Zou P."/>
            <person name="Liu Y."/>
            <person name="Dai S."/>
            <person name="Zhou R."/>
        </authorList>
    </citation>
    <scope>NUCLEOTIDE SEQUENCE [LARGE SCALE GENOMIC DNA]</scope>
</reference>
<accession>A0ACB9RN60</accession>
<evidence type="ECO:0000313" key="2">
    <source>
        <dbReference type="Proteomes" id="UP001057402"/>
    </source>
</evidence>
<comment type="caution">
    <text evidence="1">The sequence shown here is derived from an EMBL/GenBank/DDBJ whole genome shotgun (WGS) entry which is preliminary data.</text>
</comment>
<evidence type="ECO:0000313" key="1">
    <source>
        <dbReference type="EMBL" id="KAI4380475.1"/>
    </source>
</evidence>
<name>A0ACB9RN60_9MYRT</name>
<organism evidence="1 2">
    <name type="scientific">Melastoma candidum</name>
    <dbReference type="NCBI Taxonomy" id="119954"/>
    <lineage>
        <taxon>Eukaryota</taxon>
        <taxon>Viridiplantae</taxon>
        <taxon>Streptophyta</taxon>
        <taxon>Embryophyta</taxon>
        <taxon>Tracheophyta</taxon>
        <taxon>Spermatophyta</taxon>
        <taxon>Magnoliopsida</taxon>
        <taxon>eudicotyledons</taxon>
        <taxon>Gunneridae</taxon>
        <taxon>Pentapetalae</taxon>
        <taxon>rosids</taxon>
        <taxon>malvids</taxon>
        <taxon>Myrtales</taxon>
        <taxon>Melastomataceae</taxon>
        <taxon>Melastomatoideae</taxon>
        <taxon>Melastomateae</taxon>
        <taxon>Melastoma</taxon>
    </lineage>
</organism>
<keyword evidence="2" id="KW-1185">Reference proteome</keyword>
<gene>
    <name evidence="1" type="ORF">MLD38_006661</name>
</gene>
<sequence>MSSPERRPTSGSREGGRGSWKKPGNKGRRSMASRSSPISFKKNEEECLALMRGLRCGVSEDLSAERSFCRIFVGGSQKAGLLEEVDEEKEGQNDIYYKTGESKAAGNSLFPKKLKKEGLRVYSFLDGENLVPCLKIYGVTRALSLPYWNIMVESLLDMLLLFPLSASEILLLMLRLLFEWACYHCSDCTKTKRLCRKVLLLKLIVAPFDLATDWMKPQFHYLVAFAQFVAEPVD</sequence>